<keyword evidence="2" id="KW-0489">Methyltransferase</keyword>
<dbReference type="GO" id="GO:0008757">
    <property type="term" value="F:S-adenosylmethionine-dependent methyltransferase activity"/>
    <property type="evidence" value="ECO:0007669"/>
    <property type="project" value="InterPro"/>
</dbReference>
<comment type="caution">
    <text evidence="2">The sequence shown here is derived from an EMBL/GenBank/DDBJ whole genome shotgun (WGS) entry which is preliminary data.</text>
</comment>
<feature type="domain" description="Methyltransferase type 11" evidence="1">
    <location>
        <begin position="55"/>
        <end position="148"/>
    </location>
</feature>
<dbReference type="GO" id="GO:0032259">
    <property type="term" value="P:methylation"/>
    <property type="evidence" value="ECO:0007669"/>
    <property type="project" value="UniProtKB-KW"/>
</dbReference>
<keyword evidence="2" id="KW-0808">Transferase</keyword>
<gene>
    <name evidence="2" type="ORF">HAP48_033840</name>
</gene>
<dbReference type="InterPro" id="IPR029063">
    <property type="entry name" value="SAM-dependent_MTases_sf"/>
</dbReference>
<dbReference type="PANTHER" id="PTHR43591">
    <property type="entry name" value="METHYLTRANSFERASE"/>
    <property type="match status" value="1"/>
</dbReference>
<reference evidence="2" key="1">
    <citation type="submission" date="2020-06" db="EMBL/GenBank/DDBJ databases">
        <title>Whole Genome Sequence of Bradyrhizobium sp. Strain 1S1.</title>
        <authorList>
            <person name="Bromfield E.S.P."/>
            <person name="Cloutier S."/>
        </authorList>
    </citation>
    <scope>NUCLEOTIDE SEQUENCE [LARGE SCALE GENOMIC DNA]</scope>
    <source>
        <strain evidence="2">1S1</strain>
    </source>
</reference>
<organism evidence="2">
    <name type="scientific">Bradyrhizobium septentrionale</name>
    <dbReference type="NCBI Taxonomy" id="1404411"/>
    <lineage>
        <taxon>Bacteria</taxon>
        <taxon>Pseudomonadati</taxon>
        <taxon>Pseudomonadota</taxon>
        <taxon>Alphaproteobacteria</taxon>
        <taxon>Hyphomicrobiales</taxon>
        <taxon>Nitrobacteraceae</taxon>
        <taxon>Bradyrhizobium</taxon>
    </lineage>
</organism>
<dbReference type="CDD" id="cd02440">
    <property type="entry name" value="AdoMet_MTases"/>
    <property type="match status" value="1"/>
</dbReference>
<proteinExistence type="predicted"/>
<evidence type="ECO:0000313" key="2">
    <source>
        <dbReference type="EMBL" id="NVI47850.1"/>
    </source>
</evidence>
<dbReference type="Gene3D" id="3.40.50.150">
    <property type="entry name" value="Vaccinia Virus protein VP39"/>
    <property type="match status" value="1"/>
</dbReference>
<accession>A0A974A444</accession>
<dbReference type="EMBL" id="JAAOLE020000001">
    <property type="protein sequence ID" value="NVI47850.1"/>
    <property type="molecule type" value="Genomic_DNA"/>
</dbReference>
<dbReference type="InterPro" id="IPR013216">
    <property type="entry name" value="Methyltransf_11"/>
</dbReference>
<dbReference type="RefSeq" id="WP_166214850.1">
    <property type="nucleotide sequence ID" value="NZ_CP088285.1"/>
</dbReference>
<evidence type="ECO:0000259" key="1">
    <source>
        <dbReference type="Pfam" id="PF08241"/>
    </source>
</evidence>
<dbReference type="AlphaFoldDB" id="A0A974A444"/>
<dbReference type="PANTHER" id="PTHR43591:SF24">
    <property type="entry name" value="2-METHOXY-6-POLYPRENYL-1,4-BENZOQUINOL METHYLASE, MITOCHONDRIAL"/>
    <property type="match status" value="1"/>
</dbReference>
<sequence length="275" mass="30022">MNVQTEMPAVDLAAVKARQQATWSSGDYAIVGTTLQIVGEMLCEAVDLRSNQIVLDVAAGNGNATLAAARRFADVVSTDYVGALLERGRERAAAERLPVTFQEADADKLPFADASFDVVLSTFGVMFTADQQQAANELRRVCRIGGKIGLASWTPEGFIGQVFKTIGKYVPPAPGVKSPALWGTEAHLVALFGPQATVEATRRHFNFRYKSREHFLDIFRTYYGPVLKAFGAIDAVKQQLLAADMFRLMDQFNVAKDGTLVIPSEYLEAVITRRG</sequence>
<dbReference type="SUPFAM" id="SSF53335">
    <property type="entry name" value="S-adenosyl-L-methionine-dependent methyltransferases"/>
    <property type="match status" value="1"/>
</dbReference>
<dbReference type="Pfam" id="PF08241">
    <property type="entry name" value="Methyltransf_11"/>
    <property type="match status" value="1"/>
</dbReference>
<protein>
    <submittedName>
        <fullName evidence="2">Class I SAM-dependent methyltransferase</fullName>
    </submittedName>
</protein>
<name>A0A974A444_9BRAD</name>